<dbReference type="InterPro" id="IPR001668">
    <property type="entry name" value="Mob_Pre"/>
</dbReference>
<dbReference type="RefSeq" id="WP_241938428.1">
    <property type="nucleotide sequence ID" value="NZ_JALBGC010000011.1"/>
</dbReference>
<dbReference type="AlphaFoldDB" id="A0A9X1VJ74"/>
<keyword evidence="2" id="KW-1185">Reference proteome</keyword>
<gene>
    <name evidence="1" type="ORF">MON38_22560</name>
</gene>
<accession>A0A9X1VJ74</accession>
<dbReference type="Pfam" id="PF01076">
    <property type="entry name" value="Mob_Pre"/>
    <property type="match status" value="1"/>
</dbReference>
<proteinExistence type="predicted"/>
<dbReference type="CDD" id="cd17242">
    <property type="entry name" value="MobM_relaxase"/>
    <property type="match status" value="1"/>
</dbReference>
<sequence>MPYAVIRVAKIKTQGHALSATGHNYRQAQHPHSIGNADKEAPHPNREYINHEQKDYWSLLEARIQEAGVKRVRSDSVRGMEVILTGSPEGFVRGQDGRAADYSKSKWAQDNLNFLKEQFGAKNIVSFTLHQDEKTPHIHAVLAPITDKNTLSADQLFNPKSLRQLQTEYAQAMAPHGFERGVEHSQAKHDPMQRLYGLEAQHAQRVAELTRPQVPAPVFQLTDPPLLGRDEWKAGEEARINAELARQAEAARAQLAEVAKLAQANTAAAEQVRVLQKQLSTSEGLKQGHFGALQTAHQEEVILSRDYDRTAVQYAQGADLPDLKQYGQQVREETRQALVTTLEQTLAKPVKDAADFQAKLKAAGYHAERDEQSKGTVLVHEQTGARFKTAEVQPNGQAIGLQLTATIERTKQQALAKSKGQSKGGGISM</sequence>
<organism evidence="1 2">
    <name type="scientific">Hymenobacter cyanobacteriorum</name>
    <dbReference type="NCBI Taxonomy" id="2926463"/>
    <lineage>
        <taxon>Bacteria</taxon>
        <taxon>Pseudomonadati</taxon>
        <taxon>Bacteroidota</taxon>
        <taxon>Cytophagia</taxon>
        <taxon>Cytophagales</taxon>
        <taxon>Hymenobacteraceae</taxon>
        <taxon>Hymenobacter</taxon>
    </lineage>
</organism>
<evidence type="ECO:0000313" key="2">
    <source>
        <dbReference type="Proteomes" id="UP001139193"/>
    </source>
</evidence>
<reference evidence="1" key="1">
    <citation type="submission" date="2022-03" db="EMBL/GenBank/DDBJ databases">
        <title>Bacterial whole genome sequence for Hymenobacter sp. DH14.</title>
        <authorList>
            <person name="Le V."/>
        </authorList>
    </citation>
    <scope>NUCLEOTIDE SEQUENCE</scope>
    <source>
        <strain evidence="1">DH14</strain>
    </source>
</reference>
<dbReference type="Gene3D" id="3.30.930.30">
    <property type="match status" value="1"/>
</dbReference>
<dbReference type="GO" id="GO:0006310">
    <property type="term" value="P:DNA recombination"/>
    <property type="evidence" value="ECO:0007669"/>
    <property type="project" value="InterPro"/>
</dbReference>
<dbReference type="NCBIfam" id="NF041497">
    <property type="entry name" value="MobV"/>
    <property type="match status" value="1"/>
</dbReference>
<dbReference type="EMBL" id="JALBGC010000011">
    <property type="protein sequence ID" value="MCI1190219.1"/>
    <property type="molecule type" value="Genomic_DNA"/>
</dbReference>
<evidence type="ECO:0000313" key="1">
    <source>
        <dbReference type="EMBL" id="MCI1190219.1"/>
    </source>
</evidence>
<dbReference type="GO" id="GO:0003677">
    <property type="term" value="F:DNA binding"/>
    <property type="evidence" value="ECO:0007669"/>
    <property type="project" value="InterPro"/>
</dbReference>
<comment type="caution">
    <text evidence="1">The sequence shown here is derived from an EMBL/GenBank/DDBJ whole genome shotgun (WGS) entry which is preliminary data.</text>
</comment>
<dbReference type="Proteomes" id="UP001139193">
    <property type="component" value="Unassembled WGS sequence"/>
</dbReference>
<protein>
    <submittedName>
        <fullName evidence="1">Plasmid recombination protein</fullName>
    </submittedName>
</protein>
<name>A0A9X1VJ74_9BACT</name>